<sequence length="67" mass="7750">MLSSSAKCSSLPNSRGYDTDSSVKSIHIFSFLYIYPNPNSCSVDLHLLLRFDWDLRFDSQQQQGIRY</sequence>
<evidence type="ECO:0000313" key="1">
    <source>
        <dbReference type="EMBL" id="KAI3708305.1"/>
    </source>
</evidence>
<protein>
    <submittedName>
        <fullName evidence="1">Uncharacterized protein</fullName>
    </submittedName>
</protein>
<accession>A0ACB9AED2</accession>
<keyword evidence="2" id="KW-1185">Reference proteome</keyword>
<name>A0ACB9AED2_CICIN</name>
<comment type="caution">
    <text evidence="1">The sequence shown here is derived from an EMBL/GenBank/DDBJ whole genome shotgun (WGS) entry which is preliminary data.</text>
</comment>
<reference evidence="1 2" key="2">
    <citation type="journal article" date="2022" name="Mol. Ecol. Resour.">
        <title>The genomes of chicory, endive, great burdock and yacon provide insights into Asteraceae paleo-polyploidization history and plant inulin production.</title>
        <authorList>
            <person name="Fan W."/>
            <person name="Wang S."/>
            <person name="Wang H."/>
            <person name="Wang A."/>
            <person name="Jiang F."/>
            <person name="Liu H."/>
            <person name="Zhao H."/>
            <person name="Xu D."/>
            <person name="Zhang Y."/>
        </authorList>
    </citation>
    <scope>NUCLEOTIDE SEQUENCE [LARGE SCALE GENOMIC DNA]</scope>
    <source>
        <strain evidence="2">cv. Punajuju</strain>
        <tissue evidence="1">Leaves</tissue>
    </source>
</reference>
<proteinExistence type="predicted"/>
<dbReference type="EMBL" id="CM042015">
    <property type="protein sequence ID" value="KAI3708305.1"/>
    <property type="molecule type" value="Genomic_DNA"/>
</dbReference>
<organism evidence="1 2">
    <name type="scientific">Cichorium intybus</name>
    <name type="common">Chicory</name>
    <dbReference type="NCBI Taxonomy" id="13427"/>
    <lineage>
        <taxon>Eukaryota</taxon>
        <taxon>Viridiplantae</taxon>
        <taxon>Streptophyta</taxon>
        <taxon>Embryophyta</taxon>
        <taxon>Tracheophyta</taxon>
        <taxon>Spermatophyta</taxon>
        <taxon>Magnoliopsida</taxon>
        <taxon>eudicotyledons</taxon>
        <taxon>Gunneridae</taxon>
        <taxon>Pentapetalae</taxon>
        <taxon>asterids</taxon>
        <taxon>campanulids</taxon>
        <taxon>Asterales</taxon>
        <taxon>Asteraceae</taxon>
        <taxon>Cichorioideae</taxon>
        <taxon>Cichorieae</taxon>
        <taxon>Cichoriinae</taxon>
        <taxon>Cichorium</taxon>
    </lineage>
</organism>
<gene>
    <name evidence="1" type="ORF">L2E82_37472</name>
</gene>
<evidence type="ECO:0000313" key="2">
    <source>
        <dbReference type="Proteomes" id="UP001055811"/>
    </source>
</evidence>
<reference evidence="2" key="1">
    <citation type="journal article" date="2022" name="Mol. Ecol. Resour.">
        <title>The genomes of chicory, endive, great burdock and yacon provide insights into Asteraceae palaeo-polyploidization history and plant inulin production.</title>
        <authorList>
            <person name="Fan W."/>
            <person name="Wang S."/>
            <person name="Wang H."/>
            <person name="Wang A."/>
            <person name="Jiang F."/>
            <person name="Liu H."/>
            <person name="Zhao H."/>
            <person name="Xu D."/>
            <person name="Zhang Y."/>
        </authorList>
    </citation>
    <scope>NUCLEOTIDE SEQUENCE [LARGE SCALE GENOMIC DNA]</scope>
    <source>
        <strain evidence="2">cv. Punajuju</strain>
    </source>
</reference>
<dbReference type="Proteomes" id="UP001055811">
    <property type="component" value="Linkage Group LG07"/>
</dbReference>